<evidence type="ECO:0000313" key="4">
    <source>
        <dbReference type="Proteomes" id="UP000295292"/>
    </source>
</evidence>
<dbReference type="GO" id="GO:0016020">
    <property type="term" value="C:membrane"/>
    <property type="evidence" value="ECO:0007669"/>
    <property type="project" value="InterPro"/>
</dbReference>
<dbReference type="InterPro" id="IPR010559">
    <property type="entry name" value="Sig_transdc_His_kin_internal"/>
</dbReference>
<dbReference type="GO" id="GO:0000155">
    <property type="term" value="F:phosphorelay sensor kinase activity"/>
    <property type="evidence" value="ECO:0007669"/>
    <property type="project" value="InterPro"/>
</dbReference>
<dbReference type="Pfam" id="PF06580">
    <property type="entry name" value="His_kinase"/>
    <property type="match status" value="1"/>
</dbReference>
<reference evidence="3 4" key="1">
    <citation type="submission" date="2019-03" db="EMBL/GenBank/DDBJ databases">
        <title>Genomic Encyclopedia of Archaeal and Bacterial Type Strains, Phase II (KMG-II): from individual species to whole genera.</title>
        <authorList>
            <person name="Goeker M."/>
        </authorList>
    </citation>
    <scope>NUCLEOTIDE SEQUENCE [LARGE SCALE GENOMIC DNA]</scope>
    <source>
        <strain evidence="3 4">DSM 28353</strain>
    </source>
</reference>
<evidence type="ECO:0000259" key="2">
    <source>
        <dbReference type="Pfam" id="PF06580"/>
    </source>
</evidence>
<dbReference type="PANTHER" id="PTHR34220:SF7">
    <property type="entry name" value="SENSOR HISTIDINE KINASE YPDA"/>
    <property type="match status" value="1"/>
</dbReference>
<name>A0A4R6WKC4_9SPHI</name>
<proteinExistence type="predicted"/>
<dbReference type="InterPro" id="IPR050640">
    <property type="entry name" value="Bact_2-comp_sensor_kinase"/>
</dbReference>
<dbReference type="InterPro" id="IPR036890">
    <property type="entry name" value="HATPase_C_sf"/>
</dbReference>
<sequence length="348" mass="40315">MITERLRHFNALFCLLWLIITTVIWTVSDYQQHDLFSKTISVMVPLGALILSTYILCNLLLPQAVGKNRGYWTVLVLVSVALVQGVLLYLCEELLFFLGQRGFIVLDSEPRDTFWLSIINATPIALLLNLGFGGLRFFYEHAKLSEKHHVLQKNLLESQVAALQAQINPHFMFNVLNHIHILMQSNVAKSSTLLLKYADMLRYQLYEGNKDSTYLKTEIAFIDNFIEIERVRWDDRLVIDTFWDIEDVQVRTSPLLFFTLLENAFKYVSRPEDSKGFVKAEMEQKENRVVFVVENSVSKSHLVEKNEGNSGLGLSNLRKRLDLLYTDRYKLDIVHSAESYRARLLIYV</sequence>
<keyword evidence="1" id="KW-0812">Transmembrane</keyword>
<organism evidence="3 4">
    <name type="scientific">Sphingobacterium yanglingense</name>
    <dbReference type="NCBI Taxonomy" id="1437280"/>
    <lineage>
        <taxon>Bacteria</taxon>
        <taxon>Pseudomonadati</taxon>
        <taxon>Bacteroidota</taxon>
        <taxon>Sphingobacteriia</taxon>
        <taxon>Sphingobacteriales</taxon>
        <taxon>Sphingobacteriaceae</taxon>
        <taxon>Sphingobacterium</taxon>
    </lineage>
</organism>
<protein>
    <submittedName>
        <fullName evidence="3">GHKL domain-containing protein</fullName>
    </submittedName>
</protein>
<keyword evidence="1" id="KW-0472">Membrane</keyword>
<accession>A0A4R6WKC4</accession>
<evidence type="ECO:0000256" key="1">
    <source>
        <dbReference type="SAM" id="Phobius"/>
    </source>
</evidence>
<dbReference type="PANTHER" id="PTHR34220">
    <property type="entry name" value="SENSOR HISTIDINE KINASE YPDA"/>
    <property type="match status" value="1"/>
</dbReference>
<feature type="transmembrane region" description="Helical" evidence="1">
    <location>
        <begin position="9"/>
        <end position="28"/>
    </location>
</feature>
<feature type="transmembrane region" description="Helical" evidence="1">
    <location>
        <begin position="70"/>
        <end position="90"/>
    </location>
</feature>
<feature type="transmembrane region" description="Helical" evidence="1">
    <location>
        <begin position="114"/>
        <end position="139"/>
    </location>
</feature>
<keyword evidence="1" id="KW-1133">Transmembrane helix</keyword>
<dbReference type="EMBL" id="SNYV01000013">
    <property type="protein sequence ID" value="TDQ78190.1"/>
    <property type="molecule type" value="Genomic_DNA"/>
</dbReference>
<keyword evidence="4" id="KW-1185">Reference proteome</keyword>
<dbReference type="OrthoDB" id="9792992at2"/>
<dbReference type="Proteomes" id="UP000295292">
    <property type="component" value="Unassembled WGS sequence"/>
</dbReference>
<feature type="domain" description="Signal transduction histidine kinase internal region" evidence="2">
    <location>
        <begin position="159"/>
        <end position="237"/>
    </location>
</feature>
<dbReference type="RefSeq" id="WP_133584435.1">
    <property type="nucleotide sequence ID" value="NZ_SNYV01000013.1"/>
</dbReference>
<dbReference type="AlphaFoldDB" id="A0A4R6WKC4"/>
<feature type="transmembrane region" description="Helical" evidence="1">
    <location>
        <begin position="40"/>
        <end position="61"/>
    </location>
</feature>
<evidence type="ECO:0000313" key="3">
    <source>
        <dbReference type="EMBL" id="TDQ78190.1"/>
    </source>
</evidence>
<comment type="caution">
    <text evidence="3">The sequence shown here is derived from an EMBL/GenBank/DDBJ whole genome shotgun (WGS) entry which is preliminary data.</text>
</comment>
<dbReference type="SUPFAM" id="SSF55874">
    <property type="entry name" value="ATPase domain of HSP90 chaperone/DNA topoisomerase II/histidine kinase"/>
    <property type="match status" value="1"/>
</dbReference>
<gene>
    <name evidence="3" type="ORF">CLV99_2169</name>
</gene>